<evidence type="ECO:0000313" key="3">
    <source>
        <dbReference type="Proteomes" id="UP000313312"/>
    </source>
</evidence>
<keyword evidence="1" id="KW-0472">Membrane</keyword>
<proteinExistence type="predicted"/>
<reference evidence="2 3" key="1">
    <citation type="submission" date="2018-05" db="EMBL/GenBank/DDBJ databases">
        <title>Lactobacillus sanfranciscensis Ah4 draft denome sequence.</title>
        <authorList>
            <person name="Zhang G."/>
        </authorList>
    </citation>
    <scope>NUCLEOTIDE SEQUENCE [LARGE SCALE GENOMIC DNA]</scope>
    <source>
        <strain evidence="2 3">Ah4</strain>
    </source>
</reference>
<dbReference type="Pfam" id="PF11457">
    <property type="entry name" value="DUF3021"/>
    <property type="match status" value="1"/>
</dbReference>
<dbReference type="AlphaFoldDB" id="A0A5C4TJH2"/>
<accession>A0A5C4TJH2</accession>
<feature type="transmembrane region" description="Helical" evidence="1">
    <location>
        <begin position="39"/>
        <end position="64"/>
    </location>
</feature>
<gene>
    <name evidence="2" type="ORF">DID87_05965</name>
</gene>
<dbReference type="InterPro" id="IPR021560">
    <property type="entry name" value="DUF3021"/>
</dbReference>
<sequence length="82" mass="9468">MSQMIGNEKISAGLTYLIHFGLISVIFLGTFYVNGWINSWHGLLIVVINFLVIYLLVWLEIIVWNKASAKEINKQLNKFNQK</sequence>
<evidence type="ECO:0000313" key="2">
    <source>
        <dbReference type="EMBL" id="TNK89964.1"/>
    </source>
</evidence>
<evidence type="ECO:0000256" key="1">
    <source>
        <dbReference type="SAM" id="Phobius"/>
    </source>
</evidence>
<name>A0A5C4TJH2_FRUSA</name>
<organism evidence="2 3">
    <name type="scientific">Fructilactobacillus sanfranciscensis</name>
    <name type="common">Lactobacillus sanfranciscensis</name>
    <dbReference type="NCBI Taxonomy" id="1625"/>
    <lineage>
        <taxon>Bacteria</taxon>
        <taxon>Bacillati</taxon>
        <taxon>Bacillota</taxon>
        <taxon>Bacilli</taxon>
        <taxon>Lactobacillales</taxon>
        <taxon>Lactobacillaceae</taxon>
        <taxon>Fructilactobacillus</taxon>
    </lineage>
</organism>
<protein>
    <submittedName>
        <fullName evidence="2">DUF3021 domain-containing protein</fullName>
    </submittedName>
</protein>
<comment type="caution">
    <text evidence="2">The sequence shown here is derived from an EMBL/GenBank/DDBJ whole genome shotgun (WGS) entry which is preliminary data.</text>
</comment>
<keyword evidence="1" id="KW-0812">Transmembrane</keyword>
<feature type="transmembrane region" description="Helical" evidence="1">
    <location>
        <begin position="12"/>
        <end position="33"/>
    </location>
</feature>
<keyword evidence="1" id="KW-1133">Transmembrane helix</keyword>
<dbReference type="Proteomes" id="UP000313312">
    <property type="component" value="Unassembled WGS sequence"/>
</dbReference>
<dbReference type="EMBL" id="QFCR01000023">
    <property type="protein sequence ID" value="TNK89964.1"/>
    <property type="molecule type" value="Genomic_DNA"/>
</dbReference>